<gene>
    <name evidence="2" type="ORF">EDC23_0258</name>
</gene>
<evidence type="ECO:0000313" key="2">
    <source>
        <dbReference type="EMBL" id="TDY03887.1"/>
    </source>
</evidence>
<protein>
    <submittedName>
        <fullName evidence="2">Phospholipid transport system substrate-binding protein</fullName>
    </submittedName>
</protein>
<dbReference type="InterPro" id="IPR042245">
    <property type="entry name" value="Tgt2/MlaC_sf"/>
</dbReference>
<dbReference type="Proteomes" id="UP000294914">
    <property type="component" value="Unassembled WGS sequence"/>
</dbReference>
<sequence>MNILTASPNHRRTFLLRLPRLFSALLLALFLSLPAQSVTAADEPDKARQILEEVAREMVQATNARRDEIKADPKVVEELVEELLLPHIDLLTASRWVLGKHWRTASKEQKLNFMRHFRGMLLRFYSTALADYLSENTVDEDLIRFQPVRAEADSDDVTVRSRVHPPGGDSIPVNYHMHLTDKGWKVYDVSVEGVSVITTYRNSFNDEIRRDGLDKLIARLADRDSDLIKEPPGANG</sequence>
<organism evidence="2 3">
    <name type="scientific">Thiohalophilus thiocyanatoxydans</name>
    <dbReference type="NCBI Taxonomy" id="381308"/>
    <lineage>
        <taxon>Bacteria</taxon>
        <taxon>Pseudomonadati</taxon>
        <taxon>Pseudomonadota</taxon>
        <taxon>Gammaproteobacteria</taxon>
        <taxon>Thiohalomonadales</taxon>
        <taxon>Thiohalophilaceae</taxon>
        <taxon>Thiohalophilus</taxon>
    </lineage>
</organism>
<dbReference type="RefSeq" id="WP_134080458.1">
    <property type="nucleotide sequence ID" value="NZ_SOQX01000001.1"/>
</dbReference>
<dbReference type="PANTHER" id="PTHR36573:SF1">
    <property type="entry name" value="INTERMEMBRANE PHOSPHOLIPID TRANSPORT SYSTEM BINDING PROTEIN MLAC"/>
    <property type="match status" value="1"/>
</dbReference>
<dbReference type="AlphaFoldDB" id="A0A4R8J0R3"/>
<keyword evidence="1" id="KW-0732">Signal</keyword>
<keyword evidence="3" id="KW-1185">Reference proteome</keyword>
<dbReference type="PIRSF" id="PIRSF004649">
    <property type="entry name" value="MlaC"/>
    <property type="match status" value="1"/>
</dbReference>
<name>A0A4R8J0R3_9GAMM</name>
<dbReference type="InterPro" id="IPR008869">
    <property type="entry name" value="MlaC/ttg2D"/>
</dbReference>
<evidence type="ECO:0000256" key="1">
    <source>
        <dbReference type="SAM" id="SignalP"/>
    </source>
</evidence>
<dbReference type="Pfam" id="PF05494">
    <property type="entry name" value="MlaC"/>
    <property type="match status" value="1"/>
</dbReference>
<feature type="signal peptide" evidence="1">
    <location>
        <begin position="1"/>
        <end position="40"/>
    </location>
</feature>
<reference evidence="2 3" key="1">
    <citation type="submission" date="2019-03" db="EMBL/GenBank/DDBJ databases">
        <title>Genomic Encyclopedia of Type Strains, Phase IV (KMG-IV): sequencing the most valuable type-strain genomes for metagenomic binning, comparative biology and taxonomic classification.</title>
        <authorList>
            <person name="Goeker M."/>
        </authorList>
    </citation>
    <scope>NUCLEOTIDE SEQUENCE [LARGE SCALE GENOMIC DNA]</scope>
    <source>
        <strain evidence="2 3">DSM 16326</strain>
    </source>
</reference>
<accession>A0A4R8J0R3</accession>
<evidence type="ECO:0000313" key="3">
    <source>
        <dbReference type="Proteomes" id="UP000294914"/>
    </source>
</evidence>
<proteinExistence type="predicted"/>
<dbReference type="Gene3D" id="3.10.450.710">
    <property type="entry name" value="Tgt2/MlaC"/>
    <property type="match status" value="1"/>
</dbReference>
<feature type="chain" id="PRO_5020466421" evidence="1">
    <location>
        <begin position="41"/>
        <end position="236"/>
    </location>
</feature>
<dbReference type="PANTHER" id="PTHR36573">
    <property type="entry name" value="INTERMEMBRANE PHOSPHOLIPID TRANSPORT SYSTEM BINDING PROTEIN MLAC"/>
    <property type="match status" value="1"/>
</dbReference>
<dbReference type="EMBL" id="SOQX01000001">
    <property type="protein sequence ID" value="TDY03887.1"/>
    <property type="molecule type" value="Genomic_DNA"/>
</dbReference>
<dbReference type="OrthoDB" id="9787053at2"/>
<comment type="caution">
    <text evidence="2">The sequence shown here is derived from an EMBL/GenBank/DDBJ whole genome shotgun (WGS) entry which is preliminary data.</text>
</comment>